<dbReference type="SUPFAM" id="SSF49464">
    <property type="entry name" value="Carboxypeptidase regulatory domain-like"/>
    <property type="match status" value="1"/>
</dbReference>
<dbReference type="InterPro" id="IPR008969">
    <property type="entry name" value="CarboxyPept-like_regulatory"/>
</dbReference>
<feature type="signal peptide" evidence="4">
    <location>
        <begin position="1"/>
        <end position="19"/>
    </location>
</feature>
<evidence type="ECO:0000313" key="5">
    <source>
        <dbReference type="EMBL" id="EGN57893.1"/>
    </source>
</evidence>
<sequence>MKQTILILPFLLVAVNLQAQRTISGKVTDGHHAIVNANVFVKGTMDGTLTDSLGIFSFNSEKGDTLVVSCMGYDDKYLRIGTAHDSLHVLLRSHTASIDEVVVTGSRFSFGSANGLKRMGALDIVADGASCGDIVAALQSLPGTQKVGEDGKLYVRGGSSEECQTYINGMHVLQPYTTTAPNNSSRGRFSPFLFKGIDFSLGGYEAEYDQALSSVLPMETTDQSTSDKLGVSASLIDWNIGGTRAFDAGSLSMNMSYLDLGLYHRIFPDRQDWQQPYRQLSGEMQWKMQPTTSTVSKTYLGYDHTSLILNTDGRRLSLGENNIYFNSVMKGVLKGRVNWFAGMALSGYWQDIDEAMMVGDHFTHNSSEVHLKAKISKTFSSRLKMTAGTEDFIRHYNVGYQAPTVMDFHTHRSFHLPAFFTEALYRVSSTLFANASCRLGYNSQNHQWTFLPRVQAHYHPSASLQVSLSAGRYSQTAVDTILARSATALPVTVADHYIATLVQQFKNTTIRLEAYTKRYHHLPTWEGQAYTADGTGWSRGFDVFIDDQSLLPNLSTMVSYSYNNARRRWLDETSECRPAFSSLHNLRLSVKYGLGRFSLGLTESFASSRIVRGRATPNYNSLNASVSYLPCRRIIIYSSLSNLLGRDNVYGYGNDGSSIRSSSKRFFYLGIFISLKSNKAYDISNF</sequence>
<keyword evidence="4" id="KW-0732">Signal</keyword>
<evidence type="ECO:0000256" key="4">
    <source>
        <dbReference type="SAM" id="SignalP"/>
    </source>
</evidence>
<proteinExistence type="predicted"/>
<evidence type="ECO:0000256" key="3">
    <source>
        <dbReference type="ARBA" id="ARBA00023237"/>
    </source>
</evidence>
<dbReference type="EMBL" id="GL945017">
    <property type="protein sequence ID" value="EGN57893.1"/>
    <property type="molecule type" value="Genomic_DNA"/>
</dbReference>
<reference evidence="6" key="1">
    <citation type="journal article" date="2011" name="Stand. Genomic Sci.">
        <title>Non-contiguous finished genome sequence of the opportunistic oral pathogen Prevotella multisaccharivorax type strain (PPPA20).</title>
        <authorList>
            <person name="Pati A."/>
            <person name="Gronow S."/>
            <person name="Lu M."/>
            <person name="Lapidus A."/>
            <person name="Nolan M."/>
            <person name="Lucas S."/>
            <person name="Hammon N."/>
            <person name="Deshpande S."/>
            <person name="Cheng J.F."/>
            <person name="Tapia R."/>
            <person name="Han C."/>
            <person name="Goodwin L."/>
            <person name="Pitluck S."/>
            <person name="Liolios K."/>
            <person name="Pagani I."/>
            <person name="Mavromatis K."/>
            <person name="Mikhailova N."/>
            <person name="Huntemann M."/>
            <person name="Chen A."/>
            <person name="Palaniappan K."/>
            <person name="Land M."/>
            <person name="Hauser L."/>
            <person name="Detter J.C."/>
            <person name="Brambilla E.M."/>
            <person name="Rohde M."/>
            <person name="Goker M."/>
            <person name="Woyke T."/>
            <person name="Bristow J."/>
            <person name="Eisen J.A."/>
            <person name="Markowitz V."/>
            <person name="Hugenholtz P."/>
            <person name="Kyrpides N.C."/>
            <person name="Klenk H.P."/>
            <person name="Ivanova N."/>
        </authorList>
    </citation>
    <scope>NUCLEOTIDE SEQUENCE [LARGE SCALE GENOMIC DNA]</scope>
    <source>
        <strain evidence="6">DSM 17128</strain>
    </source>
</reference>
<dbReference type="STRING" id="688246.Premu_2538"/>
<keyword evidence="5" id="KW-0675">Receptor</keyword>
<gene>
    <name evidence="5" type="ORF">Premu_2538</name>
</gene>
<organism evidence="5 6">
    <name type="scientific">Hallella multisaccharivorax DSM 17128</name>
    <dbReference type="NCBI Taxonomy" id="688246"/>
    <lineage>
        <taxon>Bacteria</taxon>
        <taxon>Pseudomonadati</taxon>
        <taxon>Bacteroidota</taxon>
        <taxon>Bacteroidia</taxon>
        <taxon>Bacteroidales</taxon>
        <taxon>Prevotellaceae</taxon>
        <taxon>Hallella</taxon>
    </lineage>
</organism>
<dbReference type="Pfam" id="PF13715">
    <property type="entry name" value="CarbopepD_reg_2"/>
    <property type="match status" value="1"/>
</dbReference>
<keyword evidence="6" id="KW-1185">Reference proteome</keyword>
<evidence type="ECO:0000256" key="2">
    <source>
        <dbReference type="ARBA" id="ARBA00023136"/>
    </source>
</evidence>
<name>F8NAY5_9BACT</name>
<protein>
    <submittedName>
        <fullName evidence="5">TonB-dependent receptor plug</fullName>
    </submittedName>
</protein>
<keyword evidence="2" id="KW-0472">Membrane</keyword>
<dbReference type="RefSeq" id="WP_007575754.1">
    <property type="nucleotide sequence ID" value="NZ_BPTS01000002.1"/>
</dbReference>
<evidence type="ECO:0000256" key="1">
    <source>
        <dbReference type="ARBA" id="ARBA00004442"/>
    </source>
</evidence>
<dbReference type="InterPro" id="IPR036942">
    <property type="entry name" value="Beta-barrel_TonB_sf"/>
</dbReference>
<accession>F8NAY5</accession>
<dbReference type="Proteomes" id="UP000002772">
    <property type="component" value="Unassembled WGS sequence"/>
</dbReference>
<dbReference type="eggNOG" id="COG4206">
    <property type="taxonomic scope" value="Bacteria"/>
</dbReference>
<evidence type="ECO:0000313" key="6">
    <source>
        <dbReference type="Proteomes" id="UP000002772"/>
    </source>
</evidence>
<comment type="subcellular location">
    <subcellularLocation>
        <location evidence="1">Cell outer membrane</location>
    </subcellularLocation>
</comment>
<dbReference type="SUPFAM" id="SSF56935">
    <property type="entry name" value="Porins"/>
    <property type="match status" value="1"/>
</dbReference>
<feature type="chain" id="PRO_5003381278" evidence="4">
    <location>
        <begin position="20"/>
        <end position="686"/>
    </location>
</feature>
<dbReference type="HOGENOM" id="CLU_020298_0_0_10"/>
<dbReference type="AlphaFoldDB" id="F8NAY5"/>
<keyword evidence="3" id="KW-0998">Cell outer membrane</keyword>
<dbReference type="GO" id="GO:0009279">
    <property type="term" value="C:cell outer membrane"/>
    <property type="evidence" value="ECO:0007669"/>
    <property type="project" value="UniProtKB-SubCell"/>
</dbReference>
<dbReference type="Gene3D" id="2.40.170.20">
    <property type="entry name" value="TonB-dependent receptor, beta-barrel domain"/>
    <property type="match status" value="1"/>
</dbReference>
<dbReference type="OrthoDB" id="1075473at2"/>